<proteinExistence type="predicted"/>
<feature type="region of interest" description="Disordered" evidence="3">
    <location>
        <begin position="2465"/>
        <end position="2486"/>
    </location>
</feature>
<evidence type="ECO:0000256" key="1">
    <source>
        <dbReference type="ARBA" id="ARBA00022737"/>
    </source>
</evidence>
<feature type="domain" description="Ricin B lectin" evidence="4">
    <location>
        <begin position="1413"/>
        <end position="1554"/>
    </location>
</feature>
<keyword evidence="1" id="KW-0677">Repeat</keyword>
<feature type="region of interest" description="Disordered" evidence="3">
    <location>
        <begin position="1505"/>
        <end position="1539"/>
    </location>
</feature>
<evidence type="ECO:0000313" key="6">
    <source>
        <dbReference type="Proteomes" id="UP000283360"/>
    </source>
</evidence>
<dbReference type="Pfam" id="PF25023">
    <property type="entry name" value="TEN_YD-shell"/>
    <property type="match status" value="1"/>
</dbReference>
<dbReference type="GO" id="GO:0005576">
    <property type="term" value="C:extracellular region"/>
    <property type="evidence" value="ECO:0007669"/>
    <property type="project" value="UniProtKB-SubCell"/>
</dbReference>
<dbReference type="SUPFAM" id="SSF50370">
    <property type="entry name" value="Ricin B-like lectins"/>
    <property type="match status" value="3"/>
</dbReference>
<dbReference type="PROSITE" id="PS50231">
    <property type="entry name" value="RICIN_B_LECTIN"/>
    <property type="match status" value="2"/>
</dbReference>
<dbReference type="Gene3D" id="2.60.120.260">
    <property type="entry name" value="Galactose-binding domain-like"/>
    <property type="match status" value="2"/>
</dbReference>
<sequence>MTEKVLQEITEKRDRYTKHFMLPEKGTAAAVYPEPVHYETESGWEEIDNRLEAVSKDGKECYQNKASDLQVCFAKQTGENTLVSMEKDGKKVSWTMEENVVSARSARQARTGKSSFRILTEEEFPKGPEELYEETWRKDIPEDEPTEGSGDETGDEVTILPPASEDTPADGGSKDMPEVKEIQQKMGVKHLTSEGMYEEILPGVDLHYTLQSQRLKENIRLKMAQAAEQELIFHLRYTDMEMKKEEDGSLGLYSENQRIFWFDKPYMYDAKGCVSQEVELLIEAEEGGCKVTVKAEKEWLLADDRSYPIIIDPMTETSKTKTNIEDTYIFTGGTDSSADPSSVYAYGSFVAGKSTALGNCRSLLRFRNLPDIGKGSILYAATMYLWQYEYSSYGIEKLPLVANEILNNWTEKDVRWHNQPSVSGNVLDYKEVKQVQNGNTITITPIGFDVTRLVRQWYNTGNNYGIMLRGMYENESDLTKTAFARFYASDYPKISTDQFPSGVFYYRNVNGLEDYQSYHEQSTGRAGNGHTNDFTGNQVWIHEDAVTTGGAMQAEISHVYNSSEAGTDLGQGYGWRLSCVQRLDTTGIKEYPYVYTDEDGTKHYFYKDTNDGNKLKDEDGLGLVITVESGYDDSYARTMETKDRVRYCFGKDGYLRFVRDLDENQIKYVYQTISGKQVISYVEDSGGARLEIQYETAGNTVRVSAVKDMAGRLTKYAYDSAGNLTSITYPDGRTSSFGYDVSHRLTSVTNPDGYGLKYEYKNDFRVPRVSRIAEYGSGNKAGQEMKVSYANGNTTIFEIPGLDGEIAQTGDNRKITYHFDNMGRPTDVMDQDGCANNYTYYTSGSKNHKLDKEGKVQKTVCHLLKNPLFDSAYGDGNWYQKNLTNGTRSSIAKADGYAGTKSAKLTKTGAESEKGICQDVTLETGTYTFSAYLKTENAENSRAGLMILMADGSRTEEASVISGTTDPEMENGWERHQLQFTLAAAGSVTVCAGITEGTGTLYVSGAQLETGNAANKLNLITNPGFELGSTSQPDCWNYAGDVTGSRVAGVTGKGRCATISGRWDKSLYCSQTVHVSGKKDEVYSVSSWVKGCGIPGKKFSLSVKVTGTSGKEKWHHFNCNPNILDWQFVSGVFRTEEAYKEIQVYLYYDNQMNKVYYDGVQLIRDDGESYVYDGEGNLSGAKDAAEKSGFSYNKRGNLTRLGEIDGTAFEYGYDDKNHLKLAANSEGVRYSFEYNTKRVPVTEITEGELYYLREKSSGNYMDVRDGRTSSWTTVQLFAFNGTVSQRWRITKAEEGYWNLEPQNAPDMRLDLKDASTADGAAIQIFTDNGTDAQKWRMQKNSDGTWKILNKLTGTQKCIANEKKSTASGEALKNITASDSHGGQSWYLEKVADEGQPVHMRVEGGRHLGAVTSERIYYIREKISGNYLDVQNGGTDSGTVIQLFPFNGTKAQQWKVTACDDGYFKLQPQNAPAMCLDVKNANTADGTTIQIFTDNGTDAQRWKLQPKSDGSYQISEKFTSDKKGMTNEKKSSESRTPVTSCTLADDNPGQCWYFEPADEGTVSDVPADGLVVSVRVRHSGQYIDVHNYGTVEGNRVNQYYKNCKTNQMFRLKKREEKYYTMEPLHAPGMVLARDTSADTLILQKYTAGAANQLFGFTEIEEGKGTGYLVICKAGEKELTVKGQSYTAGTELVFSDHSGTPTYKWWILESYSDRMESSMEYTSDGRQVKKITDGRGYSNTYAYDEKNRLLTSVTDAEGYTTTYDYDKNTDQLIRVKKNADGKDYVLQYTYEQDKIKTITRNGVTYGYAYDAYGNQTGVTLNGKILKEVTYRNKNGLEDRLTFATGETLRNVYDAEERLTGQYLIHKDGTEEKLFTNVYDHYGNIAVHKDERTQLETRYQYDLSGRLLESRSTDGLKVKVAYDDKNRVAQKQYRVDGTGHQTRYLYGDVAKQQKPGLGYGVQVDGKTCIEYAYDLLGRCEKKTQIYPSGKKKEITYTYVPGAKEGTTTALIGTITENGKETAYTYDGRGNILEICTKALDTGKVTDHMLYTYNGMNQVIREEDAVRGTTYTYTYDLGGNLLENKKYYLVNGVEELRGTDTYTYSSDWKDQLTSFNGKAITYDVMGNPLSYMGMNLTWEKGRQLKTLKKSGTLSQYVYDNDGRRIQKTVGDKVTRFYLDGDKIIAQKEEGGERMDFLYDEKGTPFAFEYQGKMYFYQTNLQGDIIGIVDSKGSQVVVYRYDAWGEVLVSSDASGFGLAQINPLRYRGYYYDQETGLYYLQTRYYDPKVRRFLNADDASVLTKDPEQLTEKNLYAYCDDNPVMYRDDAGMFVVPPIVIEMAVGAIINVGVSYLAAKATGQSFGIRDLVVAAASGAISPLFKNVVTAMIGSVVLSGSGTAYLAWKSGDNVKNIIVKSGINMFCSLISVNTLIGIKAPEITRVVTDIFGLGSGLVASAVTVTVGQANYKKTSKSTSQSKNISRKKNTKVAPRKRDTRAWKHFLFKMYQLKEK</sequence>
<dbReference type="SMART" id="SM00458">
    <property type="entry name" value="RICIN"/>
    <property type="match status" value="2"/>
</dbReference>
<dbReference type="Gene3D" id="2.80.10.50">
    <property type="match status" value="5"/>
</dbReference>
<name>A0A3R5ZES9_9FIRM</name>
<dbReference type="InterPro" id="IPR000772">
    <property type="entry name" value="Ricin_B_lectin"/>
</dbReference>
<evidence type="ECO:0000313" key="5">
    <source>
        <dbReference type="EMBL" id="RGT87584.1"/>
    </source>
</evidence>
<evidence type="ECO:0000256" key="2">
    <source>
        <dbReference type="ARBA" id="ARBA00022801"/>
    </source>
</evidence>
<keyword evidence="2" id="KW-0378">Hydrolase</keyword>
<dbReference type="InterPro" id="IPR056823">
    <property type="entry name" value="TEN-like_YD-shell"/>
</dbReference>
<evidence type="ECO:0000259" key="4">
    <source>
        <dbReference type="SMART" id="SM00458"/>
    </source>
</evidence>
<dbReference type="InterPro" id="IPR022385">
    <property type="entry name" value="Rhs_assc_core"/>
</dbReference>
<dbReference type="Pfam" id="PF02018">
    <property type="entry name" value="CBM_4_9"/>
    <property type="match status" value="1"/>
</dbReference>
<reference evidence="5 6" key="1">
    <citation type="submission" date="2018-08" db="EMBL/GenBank/DDBJ databases">
        <title>A genome reference for cultivated species of the human gut microbiota.</title>
        <authorList>
            <person name="Zou Y."/>
            <person name="Xue W."/>
            <person name="Luo G."/>
        </authorList>
    </citation>
    <scope>NUCLEOTIDE SEQUENCE [LARGE SCALE GENOMIC DNA]</scope>
    <source>
        <strain evidence="5 6">AF18-12LB</strain>
    </source>
</reference>
<dbReference type="InterPro" id="IPR006530">
    <property type="entry name" value="YD"/>
</dbReference>
<dbReference type="Proteomes" id="UP000283360">
    <property type="component" value="Unassembled WGS sequence"/>
</dbReference>
<organism evidence="5 6">
    <name type="scientific">Coprococcus comes</name>
    <dbReference type="NCBI Taxonomy" id="410072"/>
    <lineage>
        <taxon>Bacteria</taxon>
        <taxon>Bacillati</taxon>
        <taxon>Bacillota</taxon>
        <taxon>Clostridia</taxon>
        <taxon>Lachnospirales</taxon>
        <taxon>Lachnospiraceae</taxon>
        <taxon>Coprococcus</taxon>
    </lineage>
</organism>
<dbReference type="NCBIfam" id="NF033679">
    <property type="entry name" value="DNRLRE_dom"/>
    <property type="match status" value="1"/>
</dbReference>
<feature type="domain" description="Ricin B lectin" evidence="4">
    <location>
        <begin position="1247"/>
        <end position="1388"/>
    </location>
</feature>
<evidence type="ECO:0000256" key="3">
    <source>
        <dbReference type="SAM" id="MobiDB-lite"/>
    </source>
</evidence>
<feature type="compositionally biased region" description="Acidic residues" evidence="3">
    <location>
        <begin position="141"/>
        <end position="155"/>
    </location>
</feature>
<gene>
    <name evidence="5" type="ORF">DWX03_14175</name>
</gene>
<dbReference type="CDD" id="cd00161">
    <property type="entry name" value="beta-trefoil_Ricin-like"/>
    <property type="match status" value="3"/>
</dbReference>
<dbReference type="InterPro" id="IPR003305">
    <property type="entry name" value="CenC_carb-bd"/>
</dbReference>
<dbReference type="NCBIfam" id="TIGR01643">
    <property type="entry name" value="YD_repeat_2x"/>
    <property type="match status" value="2"/>
</dbReference>
<dbReference type="GO" id="GO:0016798">
    <property type="term" value="F:hydrolase activity, acting on glycosyl bonds"/>
    <property type="evidence" value="ECO:0007669"/>
    <property type="project" value="InterPro"/>
</dbReference>
<accession>A0A3R5ZES9</accession>
<feature type="region of interest" description="Disordered" evidence="3">
    <location>
        <begin position="136"/>
        <end position="175"/>
    </location>
</feature>
<comment type="caution">
    <text evidence="5">The sequence shown here is derived from an EMBL/GenBank/DDBJ whole genome shotgun (WGS) entry which is preliminary data.</text>
</comment>
<dbReference type="Pfam" id="PF14200">
    <property type="entry name" value="RicinB_lectin_2"/>
    <property type="match status" value="3"/>
</dbReference>
<dbReference type="InterPro" id="IPR050708">
    <property type="entry name" value="T6SS_VgrG/RHS"/>
</dbReference>
<feature type="compositionally biased region" description="Basic and acidic residues" evidence="3">
    <location>
        <begin position="1517"/>
        <end position="1532"/>
    </location>
</feature>
<dbReference type="EMBL" id="QRXJ01000022">
    <property type="protein sequence ID" value="RGT87584.1"/>
    <property type="molecule type" value="Genomic_DNA"/>
</dbReference>
<dbReference type="PANTHER" id="PTHR32305:SF15">
    <property type="entry name" value="PROTEIN RHSA-RELATED"/>
    <property type="match status" value="1"/>
</dbReference>
<dbReference type="PANTHER" id="PTHR32305">
    <property type="match status" value="1"/>
</dbReference>
<dbReference type="Gene3D" id="2.180.10.10">
    <property type="entry name" value="RHS repeat-associated core"/>
    <property type="match status" value="2"/>
</dbReference>
<keyword evidence="6" id="KW-1185">Reference proteome</keyword>
<feature type="compositionally biased region" description="Basic residues" evidence="3">
    <location>
        <begin position="2474"/>
        <end position="2484"/>
    </location>
</feature>
<dbReference type="NCBIfam" id="TIGR03696">
    <property type="entry name" value="Rhs_assc_core"/>
    <property type="match status" value="1"/>
</dbReference>
<dbReference type="InterPro" id="IPR035992">
    <property type="entry name" value="Ricin_B-like_lectins"/>
</dbReference>
<dbReference type="RefSeq" id="WP_117836181.1">
    <property type="nucleotide sequence ID" value="NZ_QRXJ01000022.1"/>
</dbReference>
<protein>
    <recommendedName>
        <fullName evidence="4">Ricin B lectin domain-containing protein</fullName>
    </recommendedName>
</protein>
<feature type="compositionally biased region" description="Polar residues" evidence="3">
    <location>
        <begin position="1507"/>
        <end position="1516"/>
    </location>
</feature>
<dbReference type="InterPro" id="IPR031325">
    <property type="entry name" value="RHS_repeat"/>
</dbReference>
<dbReference type="Pfam" id="PF05593">
    <property type="entry name" value="RHS_repeat"/>
    <property type="match status" value="2"/>
</dbReference>